<keyword evidence="1" id="KW-0812">Transmembrane</keyword>
<keyword evidence="1" id="KW-0472">Membrane</keyword>
<dbReference type="InterPro" id="IPR010699">
    <property type="entry name" value="DUF1275"/>
</dbReference>
<dbReference type="RefSeq" id="WP_221431878.1">
    <property type="nucleotide sequence ID" value="NZ_CP081294.1"/>
</dbReference>
<name>A0ABX9A774_9SPHN</name>
<evidence type="ECO:0000313" key="3">
    <source>
        <dbReference type="Proteomes" id="UP000824321"/>
    </source>
</evidence>
<dbReference type="Proteomes" id="UP000824321">
    <property type="component" value="Chromosome"/>
</dbReference>
<feature type="transmembrane region" description="Helical" evidence="1">
    <location>
        <begin position="53"/>
        <end position="73"/>
    </location>
</feature>
<dbReference type="PANTHER" id="PTHR37314:SF4">
    <property type="entry name" value="UPF0700 TRANSMEMBRANE PROTEIN YOAK"/>
    <property type="match status" value="1"/>
</dbReference>
<dbReference type="PANTHER" id="PTHR37314">
    <property type="entry name" value="SLR0142 PROTEIN"/>
    <property type="match status" value="1"/>
</dbReference>
<feature type="transmembrane region" description="Helical" evidence="1">
    <location>
        <begin position="7"/>
        <end position="33"/>
    </location>
</feature>
<gene>
    <name evidence="2" type="ORF">K3136_05495</name>
</gene>
<protein>
    <submittedName>
        <fullName evidence="2">DUF1275 domain-containing protein</fullName>
    </submittedName>
</protein>
<organism evidence="2 3">
    <name type="scientific">Qipengyuania gelatinilytica</name>
    <dbReference type="NCBI Taxonomy" id="2867231"/>
    <lineage>
        <taxon>Bacteria</taxon>
        <taxon>Pseudomonadati</taxon>
        <taxon>Pseudomonadota</taxon>
        <taxon>Alphaproteobacteria</taxon>
        <taxon>Sphingomonadales</taxon>
        <taxon>Erythrobacteraceae</taxon>
        <taxon>Qipengyuania</taxon>
    </lineage>
</organism>
<evidence type="ECO:0000256" key="1">
    <source>
        <dbReference type="SAM" id="Phobius"/>
    </source>
</evidence>
<feature type="transmembrane region" description="Helical" evidence="1">
    <location>
        <begin position="162"/>
        <end position="184"/>
    </location>
</feature>
<dbReference type="EMBL" id="CP081294">
    <property type="protein sequence ID" value="QZD96154.1"/>
    <property type="molecule type" value="Genomic_DNA"/>
</dbReference>
<feature type="transmembrane region" description="Helical" evidence="1">
    <location>
        <begin position="85"/>
        <end position="106"/>
    </location>
</feature>
<keyword evidence="3" id="KW-1185">Reference proteome</keyword>
<evidence type="ECO:0000313" key="2">
    <source>
        <dbReference type="EMBL" id="QZD96154.1"/>
    </source>
</evidence>
<reference evidence="2 3" key="1">
    <citation type="submission" date="2021-08" db="EMBL/GenBank/DDBJ databases">
        <title>Comparative Genomics Analysis of the Genus Qipengyuania Reveals Extensive Genetic Diversity and Metabolic Versatility, Including the Description of Fifteen Novel Species.</title>
        <authorList>
            <person name="Liu Y."/>
        </authorList>
    </citation>
    <scope>NUCLEOTIDE SEQUENCE [LARGE SCALE GENOMIC DNA]</scope>
    <source>
        <strain evidence="2 3">1NDH1</strain>
    </source>
</reference>
<proteinExistence type="predicted"/>
<keyword evidence="1" id="KW-1133">Transmembrane helix</keyword>
<dbReference type="Pfam" id="PF06912">
    <property type="entry name" value="DUF1275"/>
    <property type="match status" value="1"/>
</dbReference>
<sequence>MITRRQAVFVLNLIAGWIDGVGFLALVGTVQAFPSYMSGNSTKIVTDAVSGKFGLAAAIGGVVLAFILGAIVARLLNDGSKRRETAALLAVAIGIWIASAGAGAGWSKDKLLLALAFTMGMINRSLQGRNGYTVHTFLSGAVVAIGSDIADAISGRGPWSQVLLPLSIWGAVLAGAAAGSLVVINFGLVGALFVPALAVTGLALANGFGWLQPAADPHDGHPTSIEMQS</sequence>
<feature type="transmembrane region" description="Helical" evidence="1">
    <location>
        <begin position="190"/>
        <end position="211"/>
    </location>
</feature>
<accession>A0ABX9A774</accession>